<feature type="domain" description="Retrotransposon gag" evidence="2">
    <location>
        <begin position="98"/>
        <end position="200"/>
    </location>
</feature>
<evidence type="ECO:0008006" key="6">
    <source>
        <dbReference type="Google" id="ProtNLM"/>
    </source>
</evidence>
<evidence type="ECO:0000313" key="4">
    <source>
        <dbReference type="EMBL" id="DAD30130.1"/>
    </source>
</evidence>
<dbReference type="Proteomes" id="UP000607653">
    <property type="component" value="Unassembled WGS sequence"/>
</dbReference>
<evidence type="ECO:0000313" key="5">
    <source>
        <dbReference type="Proteomes" id="UP000607653"/>
    </source>
</evidence>
<reference evidence="4 5" key="1">
    <citation type="journal article" date="2020" name="Mol. Biol. Evol.">
        <title>Distinct Expression and Methylation Patterns for Genes with Different Fates following a Single Whole-Genome Duplication in Flowering Plants.</title>
        <authorList>
            <person name="Shi T."/>
            <person name="Rahmani R.S."/>
            <person name="Gugger P.F."/>
            <person name="Wang M."/>
            <person name="Li H."/>
            <person name="Zhang Y."/>
            <person name="Li Z."/>
            <person name="Wang Q."/>
            <person name="Van de Peer Y."/>
            <person name="Marchal K."/>
            <person name="Chen J."/>
        </authorList>
    </citation>
    <scope>NUCLEOTIDE SEQUENCE [LARGE SCALE GENOMIC DNA]</scope>
    <source>
        <tissue evidence="4">Leaf</tissue>
    </source>
</reference>
<dbReference type="PANTHER" id="PTHR37610">
    <property type="entry name" value="CCHC-TYPE DOMAIN-CONTAINING PROTEIN"/>
    <property type="match status" value="1"/>
</dbReference>
<dbReference type="EMBL" id="DUZY01000002">
    <property type="protein sequence ID" value="DAD30130.1"/>
    <property type="molecule type" value="Genomic_DNA"/>
</dbReference>
<name>A0A822YC11_NELNU</name>
<dbReference type="PANTHER" id="PTHR37610:SF97">
    <property type="entry name" value="RETROTRANSPOSON GAG DOMAIN-CONTAINING PROTEIN"/>
    <property type="match status" value="1"/>
</dbReference>
<sequence>MTDTVENPELPRSASYGAEEKRTSLPDPLTLHPSNTSGLVLVNTLLDGRNYGEWSRLMRLSLSAKNKLGFIDGSVKAPPTTDPRYPLWQCCNDLVISWILHSRQPNIARSVIFSGTATIVWNDLYDRFSQGDESRIYQIRQEIAECRQGSLSVSAYYTKLKGLWDELKSYQEPITCSCGMMKKIADREKKERAMQFLMGLNATFSQVRGSILMMNPLPDTRKVHGLILQQERQMEVATRREISPASHAMQVTRGAATQTARSSSSNHKDKHCTYCDQTGHLVDRCYYLIGFLVGHKWHGKNIKPKNRRAAAHNVEVKKEADNESPTFIAEEYKQIMALL</sequence>
<evidence type="ECO:0000256" key="1">
    <source>
        <dbReference type="SAM" id="MobiDB-lite"/>
    </source>
</evidence>
<evidence type="ECO:0000259" key="2">
    <source>
        <dbReference type="Pfam" id="PF03732"/>
    </source>
</evidence>
<accession>A0A822YC11</accession>
<dbReference type="AlphaFoldDB" id="A0A822YC11"/>
<protein>
    <recommendedName>
        <fullName evidence="6">Retrotransposon Copia-like N-terminal domain-containing protein</fullName>
    </recommendedName>
</protein>
<dbReference type="SUPFAM" id="SSF57756">
    <property type="entry name" value="Retrovirus zinc finger-like domains"/>
    <property type="match status" value="1"/>
</dbReference>
<dbReference type="InterPro" id="IPR005162">
    <property type="entry name" value="Retrotrans_gag_dom"/>
</dbReference>
<dbReference type="InterPro" id="IPR029472">
    <property type="entry name" value="Copia-like_N"/>
</dbReference>
<dbReference type="GO" id="GO:0003676">
    <property type="term" value="F:nucleic acid binding"/>
    <property type="evidence" value="ECO:0007669"/>
    <property type="project" value="InterPro"/>
</dbReference>
<proteinExistence type="predicted"/>
<organism evidence="4 5">
    <name type="scientific">Nelumbo nucifera</name>
    <name type="common">Sacred lotus</name>
    <dbReference type="NCBI Taxonomy" id="4432"/>
    <lineage>
        <taxon>Eukaryota</taxon>
        <taxon>Viridiplantae</taxon>
        <taxon>Streptophyta</taxon>
        <taxon>Embryophyta</taxon>
        <taxon>Tracheophyta</taxon>
        <taxon>Spermatophyta</taxon>
        <taxon>Magnoliopsida</taxon>
        <taxon>Proteales</taxon>
        <taxon>Nelumbonaceae</taxon>
        <taxon>Nelumbo</taxon>
    </lineage>
</organism>
<dbReference type="InterPro" id="IPR036875">
    <property type="entry name" value="Znf_CCHC_sf"/>
</dbReference>
<comment type="caution">
    <text evidence="4">The sequence shown here is derived from an EMBL/GenBank/DDBJ whole genome shotgun (WGS) entry which is preliminary data.</text>
</comment>
<gene>
    <name evidence="4" type="ORF">HUJ06_031598</name>
</gene>
<evidence type="ECO:0000259" key="3">
    <source>
        <dbReference type="Pfam" id="PF14244"/>
    </source>
</evidence>
<dbReference type="GO" id="GO:0008270">
    <property type="term" value="F:zinc ion binding"/>
    <property type="evidence" value="ECO:0007669"/>
    <property type="project" value="InterPro"/>
</dbReference>
<feature type="region of interest" description="Disordered" evidence="1">
    <location>
        <begin position="1"/>
        <end position="31"/>
    </location>
</feature>
<feature type="domain" description="Retrotransposon Copia-like N-terminal" evidence="3">
    <location>
        <begin position="32"/>
        <end position="79"/>
    </location>
</feature>
<dbReference type="Pfam" id="PF03732">
    <property type="entry name" value="Retrotrans_gag"/>
    <property type="match status" value="1"/>
</dbReference>
<dbReference type="Pfam" id="PF14244">
    <property type="entry name" value="Retrotran_gag_3"/>
    <property type="match status" value="1"/>
</dbReference>
<keyword evidence="5" id="KW-1185">Reference proteome</keyword>